<reference evidence="2 3" key="1">
    <citation type="submission" date="2015-12" db="EMBL/GenBank/DDBJ databases">
        <title>The genome of Folsomia candida.</title>
        <authorList>
            <person name="Faddeeva A."/>
            <person name="Derks M.F."/>
            <person name="Anvar Y."/>
            <person name="Smit S."/>
            <person name="Van Straalen N."/>
            <person name="Roelofs D."/>
        </authorList>
    </citation>
    <scope>NUCLEOTIDE SEQUENCE [LARGE SCALE GENOMIC DNA]</scope>
    <source>
        <strain evidence="2 3">VU population</strain>
        <tissue evidence="2">Whole body</tissue>
    </source>
</reference>
<feature type="region of interest" description="Disordered" evidence="1">
    <location>
        <begin position="576"/>
        <end position="605"/>
    </location>
</feature>
<accession>A0A226DII1</accession>
<comment type="caution">
    <text evidence="2">The sequence shown here is derived from an EMBL/GenBank/DDBJ whole genome shotgun (WGS) entry which is preliminary data.</text>
</comment>
<dbReference type="InterPro" id="IPR032675">
    <property type="entry name" value="LRR_dom_sf"/>
</dbReference>
<proteinExistence type="predicted"/>
<dbReference type="Gene3D" id="3.80.10.10">
    <property type="entry name" value="Ribonuclease Inhibitor"/>
    <property type="match status" value="1"/>
</dbReference>
<dbReference type="AlphaFoldDB" id="A0A226DII1"/>
<keyword evidence="3" id="KW-1185">Reference proteome</keyword>
<name>A0A226DII1_FOLCA</name>
<evidence type="ECO:0000313" key="2">
    <source>
        <dbReference type="EMBL" id="OXA44788.1"/>
    </source>
</evidence>
<feature type="region of interest" description="Disordered" evidence="1">
    <location>
        <begin position="216"/>
        <end position="289"/>
    </location>
</feature>
<protein>
    <submittedName>
        <fullName evidence="2">Uncharacterized protein</fullName>
    </submittedName>
</protein>
<gene>
    <name evidence="2" type="ORF">Fcan01_20443</name>
</gene>
<dbReference type="SUPFAM" id="SSF52047">
    <property type="entry name" value="RNI-like"/>
    <property type="match status" value="1"/>
</dbReference>
<evidence type="ECO:0000256" key="1">
    <source>
        <dbReference type="SAM" id="MobiDB-lite"/>
    </source>
</evidence>
<dbReference type="Proteomes" id="UP000198287">
    <property type="component" value="Unassembled WGS sequence"/>
</dbReference>
<evidence type="ECO:0000313" key="3">
    <source>
        <dbReference type="Proteomes" id="UP000198287"/>
    </source>
</evidence>
<dbReference type="EMBL" id="LNIX01000019">
    <property type="protein sequence ID" value="OXA44788.1"/>
    <property type="molecule type" value="Genomic_DNA"/>
</dbReference>
<feature type="compositionally biased region" description="Low complexity" evidence="1">
    <location>
        <begin position="238"/>
        <end position="250"/>
    </location>
</feature>
<organism evidence="2 3">
    <name type="scientific">Folsomia candida</name>
    <name type="common">Springtail</name>
    <dbReference type="NCBI Taxonomy" id="158441"/>
    <lineage>
        <taxon>Eukaryota</taxon>
        <taxon>Metazoa</taxon>
        <taxon>Ecdysozoa</taxon>
        <taxon>Arthropoda</taxon>
        <taxon>Hexapoda</taxon>
        <taxon>Collembola</taxon>
        <taxon>Entomobryomorpha</taxon>
        <taxon>Isotomoidea</taxon>
        <taxon>Isotomidae</taxon>
        <taxon>Proisotominae</taxon>
        <taxon>Folsomia</taxon>
    </lineage>
</organism>
<sequence>MDVQLLDVLSKANCLEYYQHFAALTKDELTDMGGNDLKMKLANILQPVITNPRQICEKIMAEILRYDPNDDNDETFPVVVRLDLEILRVLSKCNSLKNYTYFVGHTKEDLTKVPIKQLNPKLRHILPVEPDRENFIQNLLIELFKNDDAVEEEQHQQVDSTDSQENPEAGLLQVKVEKHIEDTEEGSRAHIGDDDDDVAIVSVKLSSDKRDIPTVSLVDDGVSAQETDESEINMEADISISPQQHSSSSPNDTLEGESHNVTPVTTKSLKRKKTPTETSASTSRRRTPRVLKTRQKIDMGPVPLRPSETSIELLGKKNAPHHVELGRDYKRQYLWRKWNELFSQVGSNINRLDCINWTWKSVQAKCPLNLVYILSKVCPQLKQLSILSECNTKPEVLVFPRLNLDKLTHLKIDHNGLLKYHDQLAEIIIATNGNLESIEFAYQDEVALNRFLNILEAMEPNVLAKLKYLSIQHRDGEHVALLDTEVTTLGNIKAAKLEELDLGFGFWGDTKAELEALLNNFCTLKKLKVHGSFITTDKEEPKLFINFPRMPHLEILDLGGNYEFVSVIESINERPAKRKSKKTSNINFEQGRNPPTPAKSLASQEEDQEEDILGQYFSVTLNLPELPKLKSLILGSCYDLSDHHFADPGSISRRKHNTYPNLKELQLPDFFQDFSFIPQIARYFPSIEKCYINLPTVKVIRAFAKVMSGVESFKHFELKTRFDFASSLNSCFLKNPWLEPQSPLEMQYFDTQEEDEATFAGLHEFRDKLETFNITHVARKLRLPAGSCQWNDDNCEFTTTLIGYGENEYPFTQYAFENMPENGTFKSFDMSSITSKKLDKFRFKKPKFSCQLDDSIISVESKKEEAEVSSTSLPSISAI</sequence>